<dbReference type="Proteomes" id="UP001603857">
    <property type="component" value="Unassembled WGS sequence"/>
</dbReference>
<gene>
    <name evidence="1" type="ORF">Fmac_014291</name>
</gene>
<accession>A0ABD1MC16</accession>
<protein>
    <submittedName>
        <fullName evidence="1">Uncharacterized protein</fullName>
    </submittedName>
</protein>
<keyword evidence="2" id="KW-1185">Reference proteome</keyword>
<dbReference type="Gene3D" id="3.30.40.10">
    <property type="entry name" value="Zinc/RING finger domain, C3HC4 (zinc finger)"/>
    <property type="match status" value="1"/>
</dbReference>
<reference evidence="1 2" key="1">
    <citation type="submission" date="2024-08" db="EMBL/GenBank/DDBJ databases">
        <title>Insights into the chromosomal genome structure of Flemingia macrophylla.</title>
        <authorList>
            <person name="Ding Y."/>
            <person name="Zhao Y."/>
            <person name="Bi W."/>
            <person name="Wu M."/>
            <person name="Zhao G."/>
            <person name="Gong Y."/>
            <person name="Li W."/>
            <person name="Zhang P."/>
        </authorList>
    </citation>
    <scope>NUCLEOTIDE SEQUENCE [LARGE SCALE GENOMIC DNA]</scope>
    <source>
        <strain evidence="1">DYQJB</strain>
        <tissue evidence="1">Leaf</tissue>
    </source>
</reference>
<comment type="caution">
    <text evidence="1">The sequence shown here is derived from an EMBL/GenBank/DDBJ whole genome shotgun (WGS) entry which is preliminary data.</text>
</comment>
<evidence type="ECO:0000313" key="1">
    <source>
        <dbReference type="EMBL" id="KAL2333078.1"/>
    </source>
</evidence>
<dbReference type="AlphaFoldDB" id="A0ABD1MC16"/>
<sequence>MPMFQPLSKRDGVDRQILDLDTVVKDGVLGGVDFGVVEMTMVGEKLDLGRMIEELNLGEVPFVFICPISLEPIQDTVTLCTGQNYKSNRRNLKMPTFNVPVAIL</sequence>
<proteinExistence type="predicted"/>
<organism evidence="1 2">
    <name type="scientific">Flemingia macrophylla</name>
    <dbReference type="NCBI Taxonomy" id="520843"/>
    <lineage>
        <taxon>Eukaryota</taxon>
        <taxon>Viridiplantae</taxon>
        <taxon>Streptophyta</taxon>
        <taxon>Embryophyta</taxon>
        <taxon>Tracheophyta</taxon>
        <taxon>Spermatophyta</taxon>
        <taxon>Magnoliopsida</taxon>
        <taxon>eudicotyledons</taxon>
        <taxon>Gunneridae</taxon>
        <taxon>Pentapetalae</taxon>
        <taxon>rosids</taxon>
        <taxon>fabids</taxon>
        <taxon>Fabales</taxon>
        <taxon>Fabaceae</taxon>
        <taxon>Papilionoideae</taxon>
        <taxon>50 kb inversion clade</taxon>
        <taxon>NPAAA clade</taxon>
        <taxon>indigoferoid/millettioid clade</taxon>
        <taxon>Phaseoleae</taxon>
        <taxon>Flemingia</taxon>
    </lineage>
</organism>
<name>A0ABD1MC16_9FABA</name>
<dbReference type="EMBL" id="JBGMDY010000005">
    <property type="protein sequence ID" value="KAL2333078.1"/>
    <property type="molecule type" value="Genomic_DNA"/>
</dbReference>
<evidence type="ECO:0000313" key="2">
    <source>
        <dbReference type="Proteomes" id="UP001603857"/>
    </source>
</evidence>
<dbReference type="InterPro" id="IPR013083">
    <property type="entry name" value="Znf_RING/FYVE/PHD"/>
</dbReference>